<evidence type="ECO:0000256" key="2">
    <source>
        <dbReference type="SAM" id="SignalP"/>
    </source>
</evidence>
<dbReference type="AlphaFoldDB" id="A0A9W2YV73"/>
<keyword evidence="1" id="KW-0472">Membrane</keyword>
<dbReference type="RefSeq" id="XP_055866621.1">
    <property type="nucleotide sequence ID" value="XM_056010646.1"/>
</dbReference>
<dbReference type="OrthoDB" id="10293248at2759"/>
<name>A0A9W2YV73_BIOGL</name>
<dbReference type="RefSeq" id="XP_055866622.1">
    <property type="nucleotide sequence ID" value="XM_056010647.1"/>
</dbReference>
<reference evidence="4 5" key="1">
    <citation type="submission" date="2025-04" db="UniProtKB">
        <authorList>
            <consortium name="RefSeq"/>
        </authorList>
    </citation>
    <scope>IDENTIFICATION</scope>
</reference>
<accession>A0A9W2YV73</accession>
<keyword evidence="2" id="KW-0732">Signal</keyword>
<evidence type="ECO:0000313" key="4">
    <source>
        <dbReference type="RefSeq" id="XP_055866621.1"/>
    </source>
</evidence>
<feature type="signal peptide" evidence="2">
    <location>
        <begin position="1"/>
        <end position="22"/>
    </location>
</feature>
<evidence type="ECO:0000256" key="1">
    <source>
        <dbReference type="SAM" id="Phobius"/>
    </source>
</evidence>
<organism evidence="3 5">
    <name type="scientific">Biomphalaria glabrata</name>
    <name type="common">Bloodfluke planorb</name>
    <name type="synonym">Freshwater snail</name>
    <dbReference type="NCBI Taxonomy" id="6526"/>
    <lineage>
        <taxon>Eukaryota</taxon>
        <taxon>Metazoa</taxon>
        <taxon>Spiralia</taxon>
        <taxon>Lophotrochozoa</taxon>
        <taxon>Mollusca</taxon>
        <taxon>Gastropoda</taxon>
        <taxon>Heterobranchia</taxon>
        <taxon>Euthyneura</taxon>
        <taxon>Panpulmonata</taxon>
        <taxon>Hygrophila</taxon>
        <taxon>Lymnaeoidea</taxon>
        <taxon>Planorbidae</taxon>
        <taxon>Biomphalaria</taxon>
    </lineage>
</organism>
<dbReference type="Proteomes" id="UP001165740">
    <property type="component" value="Chromosome 14"/>
</dbReference>
<sequence>MSRKMFHSVEVYFIFLIGHIKAVSDCGHAEEGKEYSLWLNGTIQNRDKEVAVKRGKSFIAKCVPAVGCKSLHENIFSLSMALAVGHQLSVNVKIVKTTRHDSKTWRMELISSESLIASCSLLTFSRPENVTCEVDKGTSGINITCNTTKIYPRAKCDFLVYVNEKKRHNDIPILYEHYEFKNGEMFFSSACKFRIFKEAIEFGLYEIKAMLTPEISKPGEEIKYGSIIAVSFVIERPKVKLEDCPNFVRENSDVSCLCTDYKSNNKISSNSSTSYTIRWYNNRGDVVQEGNLLNFTANETVEEYACEGTDRFGFKSLLLLYQPVLLEFDNHTEDIKKSRVHQIISVSSVASVLFILIILAAICGGILVKRRKWRKSLKAKKRPMVFKHSEQRLSMESNHDYHVLAADHYDKCDPDDYDRSELKDELKTKNNLLQILNTEYITPIIKDSP</sequence>
<keyword evidence="1" id="KW-1133">Transmembrane helix</keyword>
<dbReference type="GeneID" id="106076806"/>
<protein>
    <submittedName>
        <fullName evidence="4 5">Uncharacterized protein LOC106076806 isoform X1</fullName>
    </submittedName>
</protein>
<feature type="transmembrane region" description="Helical" evidence="1">
    <location>
        <begin position="343"/>
        <end position="368"/>
    </location>
</feature>
<keyword evidence="1" id="KW-0812">Transmembrane</keyword>
<evidence type="ECO:0000313" key="3">
    <source>
        <dbReference type="Proteomes" id="UP001165740"/>
    </source>
</evidence>
<proteinExistence type="predicted"/>
<gene>
    <name evidence="4 5" type="primary">LOC106076806</name>
</gene>
<keyword evidence="3" id="KW-1185">Reference proteome</keyword>
<feature type="chain" id="PRO_5044702461" evidence="2">
    <location>
        <begin position="23"/>
        <end position="449"/>
    </location>
</feature>
<evidence type="ECO:0000313" key="5">
    <source>
        <dbReference type="RefSeq" id="XP_055866622.1"/>
    </source>
</evidence>